<feature type="non-terminal residue" evidence="2">
    <location>
        <position position="118"/>
    </location>
</feature>
<feature type="compositionally biased region" description="Low complexity" evidence="1">
    <location>
        <begin position="23"/>
        <end position="32"/>
    </location>
</feature>
<evidence type="ECO:0000313" key="2">
    <source>
        <dbReference type="EMBL" id="EKC63055.1"/>
    </source>
</evidence>
<sequence length="118" mass="12547">MTPAATDFAYAEDDSYTRDAPAEEPQAEAPMANEYKAEIGGAMGEMSFDDTAEAEEAPTGSPESQGSAADITEKIIYSAYVSIETTDFDASVSGLEQKIRSLGGFVENSNVSGDTRWN</sequence>
<name>K1T9R8_9ZZZZ</name>
<reference evidence="2" key="1">
    <citation type="journal article" date="2013" name="Environ. Microbiol.">
        <title>Microbiota from the distal guts of lean and obese adolescents exhibit partial functional redundancy besides clear differences in community structure.</title>
        <authorList>
            <person name="Ferrer M."/>
            <person name="Ruiz A."/>
            <person name="Lanza F."/>
            <person name="Haange S.B."/>
            <person name="Oberbach A."/>
            <person name="Till H."/>
            <person name="Bargiela R."/>
            <person name="Campoy C."/>
            <person name="Segura M.T."/>
            <person name="Richter M."/>
            <person name="von Bergen M."/>
            <person name="Seifert J."/>
            <person name="Suarez A."/>
        </authorList>
    </citation>
    <scope>NUCLEOTIDE SEQUENCE</scope>
</reference>
<dbReference type="AlphaFoldDB" id="K1T9R8"/>
<protein>
    <submittedName>
        <fullName evidence="2">Uncharacterized protein</fullName>
    </submittedName>
</protein>
<evidence type="ECO:0000256" key="1">
    <source>
        <dbReference type="SAM" id="MobiDB-lite"/>
    </source>
</evidence>
<feature type="compositionally biased region" description="Acidic residues" evidence="1">
    <location>
        <begin position="47"/>
        <end position="56"/>
    </location>
</feature>
<dbReference type="EMBL" id="AJWZ01005266">
    <property type="protein sequence ID" value="EKC63055.1"/>
    <property type="molecule type" value="Genomic_DNA"/>
</dbReference>
<gene>
    <name evidence="2" type="ORF">OBE_07661</name>
</gene>
<comment type="caution">
    <text evidence="2">The sequence shown here is derived from an EMBL/GenBank/DDBJ whole genome shotgun (WGS) entry which is preliminary data.</text>
</comment>
<accession>K1T9R8</accession>
<proteinExistence type="predicted"/>
<organism evidence="2">
    <name type="scientific">human gut metagenome</name>
    <dbReference type="NCBI Taxonomy" id="408170"/>
    <lineage>
        <taxon>unclassified sequences</taxon>
        <taxon>metagenomes</taxon>
        <taxon>organismal metagenomes</taxon>
    </lineage>
</organism>
<feature type="region of interest" description="Disordered" evidence="1">
    <location>
        <begin position="1"/>
        <end position="69"/>
    </location>
</feature>